<dbReference type="InterPro" id="IPR001131">
    <property type="entry name" value="Peptidase_M24B_aminopep-P_CS"/>
</dbReference>
<organism evidence="6">
    <name type="scientific">Veillonella atypica</name>
    <dbReference type="NCBI Taxonomy" id="39777"/>
    <lineage>
        <taxon>Bacteria</taxon>
        <taxon>Bacillati</taxon>
        <taxon>Bacillota</taxon>
        <taxon>Negativicutes</taxon>
        <taxon>Veillonellales</taxon>
        <taxon>Veillonellaceae</taxon>
        <taxon>Veillonella</taxon>
    </lineage>
</organism>
<dbReference type="PANTHER" id="PTHR46112">
    <property type="entry name" value="AMINOPEPTIDASE"/>
    <property type="match status" value="1"/>
</dbReference>
<dbReference type="Pfam" id="PF01321">
    <property type="entry name" value="Creatinase_N"/>
    <property type="match status" value="1"/>
</dbReference>
<name>A0A133S6J9_9FIRM</name>
<dbReference type="EMBL" id="LRQT01000006">
    <property type="protein sequence ID" value="KXA65318.1"/>
    <property type="molecule type" value="Genomic_DNA"/>
</dbReference>
<protein>
    <submittedName>
        <fullName evidence="6">Putative Xaa-Pro dipeptidase</fullName>
    </submittedName>
</protein>
<dbReference type="PATRIC" id="fig|39777.7.peg.310"/>
<dbReference type="Proteomes" id="UP000070226">
    <property type="component" value="Unassembled WGS sequence"/>
</dbReference>
<dbReference type="InterPro" id="IPR000994">
    <property type="entry name" value="Pept_M24"/>
</dbReference>
<feature type="domain" description="Peptidase M24" evidence="4">
    <location>
        <begin position="138"/>
        <end position="340"/>
    </location>
</feature>
<evidence type="ECO:0000256" key="2">
    <source>
        <dbReference type="ARBA" id="ARBA00022801"/>
    </source>
</evidence>
<dbReference type="STRING" id="39777.B7L28_04430"/>
<dbReference type="GO" id="GO:0046872">
    <property type="term" value="F:metal ion binding"/>
    <property type="evidence" value="ECO:0007669"/>
    <property type="project" value="UniProtKB-KW"/>
</dbReference>
<evidence type="ECO:0000256" key="1">
    <source>
        <dbReference type="ARBA" id="ARBA00022723"/>
    </source>
</evidence>
<keyword evidence="2" id="KW-0378">Hydrolase</keyword>
<keyword evidence="1 3" id="KW-0479">Metal-binding</keyword>
<evidence type="ECO:0000313" key="6">
    <source>
        <dbReference type="EMBL" id="KXA65318.1"/>
    </source>
</evidence>
<evidence type="ECO:0000256" key="3">
    <source>
        <dbReference type="RuleBase" id="RU000590"/>
    </source>
</evidence>
<dbReference type="PANTHER" id="PTHR46112:SF3">
    <property type="entry name" value="AMINOPEPTIDASE YPDF"/>
    <property type="match status" value="1"/>
</dbReference>
<dbReference type="Gene3D" id="3.40.350.10">
    <property type="entry name" value="Creatinase/prolidase N-terminal domain"/>
    <property type="match status" value="1"/>
</dbReference>
<sequence length="359" mass="39907">MIMNGLNQLQKYIKEQELTGVVLIDPINLHYFAGFTGTTGFAIVTQDKAFMITDFRYTEQATKQCEGYEVIQYETSVMDTLVDIFNDNHIHDGLFGIEGKYMPVDTYETLCDTLDERFNFTSINFAKLRAVKREDELELMRKAAKIGDDAFAALLPQLKVGMTENDARIILESEMLKRGSEEPSFATIVASGNRSSMPHGVASDKIIEAGDFITFDFGAVYKGFHSDMTRTVVMGPASEQQKNLYSIVLEAQKRGVAAVRAGITGKELDAVCRDYIRERGYTKEFNHGTGHGVGLEIHEEPVANPKSDTVFSENMIITVEPGIYLSGEIGLRIEDSVIVKADGCELLTHSPKELIEIGI</sequence>
<dbReference type="CDD" id="cd01092">
    <property type="entry name" value="APP-like"/>
    <property type="match status" value="1"/>
</dbReference>
<reference evidence="6 7" key="1">
    <citation type="submission" date="2016-01" db="EMBL/GenBank/DDBJ databases">
        <authorList>
            <person name="Oliw E.H."/>
        </authorList>
    </citation>
    <scope>NUCLEOTIDE SEQUENCE [LARGE SCALE GENOMIC DNA]</scope>
    <source>
        <strain evidence="6 7">CMW7756B</strain>
    </source>
</reference>
<comment type="similarity">
    <text evidence="3">Belongs to the peptidase M24B family.</text>
</comment>
<evidence type="ECO:0000259" key="4">
    <source>
        <dbReference type="Pfam" id="PF00557"/>
    </source>
</evidence>
<dbReference type="InterPro" id="IPR036005">
    <property type="entry name" value="Creatinase/aminopeptidase-like"/>
</dbReference>
<dbReference type="InterPro" id="IPR000587">
    <property type="entry name" value="Creatinase_N"/>
</dbReference>
<feature type="domain" description="Creatinase N-terminal" evidence="5">
    <location>
        <begin position="6"/>
        <end position="130"/>
    </location>
</feature>
<dbReference type="Gene3D" id="3.90.230.10">
    <property type="entry name" value="Creatinase/methionine aminopeptidase superfamily"/>
    <property type="match status" value="1"/>
</dbReference>
<comment type="caution">
    <text evidence="6">The sequence shown here is derived from an EMBL/GenBank/DDBJ whole genome shotgun (WGS) entry which is preliminary data.</text>
</comment>
<dbReference type="InterPro" id="IPR029149">
    <property type="entry name" value="Creatin/AminoP/Spt16_N"/>
</dbReference>
<dbReference type="AlphaFoldDB" id="A0A133S6J9"/>
<evidence type="ECO:0000259" key="5">
    <source>
        <dbReference type="Pfam" id="PF01321"/>
    </source>
</evidence>
<proteinExistence type="inferred from homology"/>
<gene>
    <name evidence="6" type="ORF">HMPREF3233_00319</name>
</gene>
<dbReference type="GO" id="GO:0016787">
    <property type="term" value="F:hydrolase activity"/>
    <property type="evidence" value="ECO:0007669"/>
    <property type="project" value="UniProtKB-KW"/>
</dbReference>
<evidence type="ECO:0000313" key="7">
    <source>
        <dbReference type="Proteomes" id="UP000070226"/>
    </source>
</evidence>
<dbReference type="InterPro" id="IPR050659">
    <property type="entry name" value="Peptidase_M24B"/>
</dbReference>
<dbReference type="Pfam" id="PF00557">
    <property type="entry name" value="Peptidase_M24"/>
    <property type="match status" value="1"/>
</dbReference>
<dbReference type="SUPFAM" id="SSF53092">
    <property type="entry name" value="Creatinase/prolidase N-terminal domain"/>
    <property type="match status" value="1"/>
</dbReference>
<dbReference type="SUPFAM" id="SSF55920">
    <property type="entry name" value="Creatinase/aminopeptidase"/>
    <property type="match status" value="1"/>
</dbReference>
<accession>A0A133S6J9</accession>
<dbReference type="PROSITE" id="PS00491">
    <property type="entry name" value="PROLINE_PEPTIDASE"/>
    <property type="match status" value="1"/>
</dbReference>